<reference evidence="2 3" key="1">
    <citation type="submission" date="2024-04" db="EMBL/GenBank/DDBJ databases">
        <title>Tritrichomonas musculus Genome.</title>
        <authorList>
            <person name="Alves-Ferreira E."/>
            <person name="Grigg M."/>
            <person name="Lorenzi H."/>
            <person name="Galac M."/>
        </authorList>
    </citation>
    <scope>NUCLEOTIDE SEQUENCE [LARGE SCALE GENOMIC DNA]</scope>
    <source>
        <strain evidence="2 3">EAF2021</strain>
    </source>
</reference>
<comment type="caution">
    <text evidence="2">The sequence shown here is derived from an EMBL/GenBank/DDBJ whole genome shotgun (WGS) entry which is preliminary data.</text>
</comment>
<accession>A0ABR2JR01</accession>
<name>A0ABR2JR01_9EUKA</name>
<protein>
    <submittedName>
        <fullName evidence="2">Uncharacterized protein</fullName>
    </submittedName>
</protein>
<sequence length="239" mass="28290">MKTFPKTILTLFIKDNKTNWTPVTKQTQTIRDRTNNKIKNLGQKYYQVKRIFDQNNIQRDYLFEFGRKIEEQYKDIKKIEHLQSQCKRMKEALVCWFSENFFSEITQPNSPLLNELILWNRINLNKTKKTKSKIDKRNVQKNKNLPINTNENKTMTAKKDMMELDSEQININTTITNEINANEIDTLPTNQGINNSFSFLNGMKINEEIDEFEINDTSSNASNQNSIPRKNNNFDFFNI</sequence>
<evidence type="ECO:0000313" key="3">
    <source>
        <dbReference type="Proteomes" id="UP001470230"/>
    </source>
</evidence>
<evidence type="ECO:0000313" key="2">
    <source>
        <dbReference type="EMBL" id="KAK8880863.1"/>
    </source>
</evidence>
<keyword evidence="3" id="KW-1185">Reference proteome</keyword>
<proteinExistence type="predicted"/>
<organism evidence="2 3">
    <name type="scientific">Tritrichomonas musculus</name>
    <dbReference type="NCBI Taxonomy" id="1915356"/>
    <lineage>
        <taxon>Eukaryota</taxon>
        <taxon>Metamonada</taxon>
        <taxon>Parabasalia</taxon>
        <taxon>Tritrichomonadida</taxon>
        <taxon>Tritrichomonadidae</taxon>
        <taxon>Tritrichomonas</taxon>
    </lineage>
</organism>
<dbReference type="Proteomes" id="UP001470230">
    <property type="component" value="Unassembled WGS sequence"/>
</dbReference>
<evidence type="ECO:0000256" key="1">
    <source>
        <dbReference type="SAM" id="MobiDB-lite"/>
    </source>
</evidence>
<dbReference type="EMBL" id="JAPFFF010000010">
    <property type="protein sequence ID" value="KAK8880863.1"/>
    <property type="molecule type" value="Genomic_DNA"/>
</dbReference>
<feature type="region of interest" description="Disordered" evidence="1">
    <location>
        <begin position="217"/>
        <end position="239"/>
    </location>
</feature>
<gene>
    <name evidence="2" type="ORF">M9Y10_003561</name>
</gene>